<evidence type="ECO:0000313" key="3">
    <source>
        <dbReference type="Proteomes" id="UP000694892"/>
    </source>
</evidence>
<dbReference type="AlphaFoldDB" id="A0A974DLC4"/>
<dbReference type="Proteomes" id="UP000694892">
    <property type="component" value="Chromosome 2L"/>
</dbReference>
<feature type="transmembrane region" description="Helical" evidence="1">
    <location>
        <begin position="46"/>
        <end position="63"/>
    </location>
</feature>
<sequence>MEYDKLDLLNRTRIHSASRNCLTPIPSGFQNETSETYEMQISIGDGLYVFGFIGILILLKSLLTMINMVEDKPNDVSYTLPKHKTFTSTTIHYQNKYPVLDQKESILMTPPNSPHLFQARNSFLPSLTFFSGNRCFPPSNLAVGDQENEFRCTFSSPQGSTKSLV</sequence>
<name>A0A974DLC4_XENLA</name>
<keyword evidence="1" id="KW-1133">Transmembrane helix</keyword>
<evidence type="ECO:0000256" key="1">
    <source>
        <dbReference type="SAM" id="Phobius"/>
    </source>
</evidence>
<keyword evidence="1" id="KW-0472">Membrane</keyword>
<proteinExistence type="predicted"/>
<accession>A0A974DLC4</accession>
<keyword evidence="1" id="KW-0812">Transmembrane</keyword>
<evidence type="ECO:0000313" key="2">
    <source>
        <dbReference type="EMBL" id="OCT93802.1"/>
    </source>
</evidence>
<gene>
    <name evidence="2" type="ORF">XELAEV_18011473mg</name>
</gene>
<protein>
    <submittedName>
        <fullName evidence="2">Uncharacterized protein</fullName>
    </submittedName>
</protein>
<organism evidence="2 3">
    <name type="scientific">Xenopus laevis</name>
    <name type="common">African clawed frog</name>
    <dbReference type="NCBI Taxonomy" id="8355"/>
    <lineage>
        <taxon>Eukaryota</taxon>
        <taxon>Metazoa</taxon>
        <taxon>Chordata</taxon>
        <taxon>Craniata</taxon>
        <taxon>Vertebrata</taxon>
        <taxon>Euteleostomi</taxon>
        <taxon>Amphibia</taxon>
        <taxon>Batrachia</taxon>
        <taxon>Anura</taxon>
        <taxon>Pipoidea</taxon>
        <taxon>Pipidae</taxon>
        <taxon>Xenopodinae</taxon>
        <taxon>Xenopus</taxon>
        <taxon>Xenopus</taxon>
    </lineage>
</organism>
<reference evidence="3" key="1">
    <citation type="journal article" date="2016" name="Nature">
        <title>Genome evolution in the allotetraploid frog Xenopus laevis.</title>
        <authorList>
            <person name="Session A.M."/>
            <person name="Uno Y."/>
            <person name="Kwon T."/>
            <person name="Chapman J.A."/>
            <person name="Toyoda A."/>
            <person name="Takahashi S."/>
            <person name="Fukui A."/>
            <person name="Hikosaka A."/>
            <person name="Suzuki A."/>
            <person name="Kondo M."/>
            <person name="van Heeringen S.J."/>
            <person name="Quigley I."/>
            <person name="Heinz S."/>
            <person name="Ogino H."/>
            <person name="Ochi H."/>
            <person name="Hellsten U."/>
            <person name="Lyons J.B."/>
            <person name="Simakov O."/>
            <person name="Putnam N."/>
            <person name="Stites J."/>
            <person name="Kuroki Y."/>
            <person name="Tanaka T."/>
            <person name="Michiue T."/>
            <person name="Watanabe M."/>
            <person name="Bogdanovic O."/>
            <person name="Lister R."/>
            <person name="Georgiou G."/>
            <person name="Paranjpe S.S."/>
            <person name="van Kruijsbergen I."/>
            <person name="Shu S."/>
            <person name="Carlson J."/>
            <person name="Kinoshita T."/>
            <person name="Ohta Y."/>
            <person name="Mawaribuchi S."/>
            <person name="Jenkins J."/>
            <person name="Grimwood J."/>
            <person name="Schmutz J."/>
            <person name="Mitros T."/>
            <person name="Mozaffari S.V."/>
            <person name="Suzuki Y."/>
            <person name="Haramoto Y."/>
            <person name="Yamamoto T.S."/>
            <person name="Takagi C."/>
            <person name="Heald R."/>
            <person name="Miller K."/>
            <person name="Haudenschild C."/>
            <person name="Kitzman J."/>
            <person name="Nakayama T."/>
            <person name="Izutsu Y."/>
            <person name="Robert J."/>
            <person name="Fortriede J."/>
            <person name="Burns K."/>
            <person name="Lotay V."/>
            <person name="Karimi K."/>
            <person name="Yasuoka Y."/>
            <person name="Dichmann D.S."/>
            <person name="Flajnik M.F."/>
            <person name="Houston D.W."/>
            <person name="Shendure J."/>
            <person name="DuPasquier L."/>
            <person name="Vize P.D."/>
            <person name="Zorn A.M."/>
            <person name="Ito M."/>
            <person name="Marcotte E.M."/>
            <person name="Wallingford J.B."/>
            <person name="Ito Y."/>
            <person name="Asashima M."/>
            <person name="Ueno N."/>
            <person name="Matsuda Y."/>
            <person name="Veenstra G.J."/>
            <person name="Fujiyama A."/>
            <person name="Harland R.M."/>
            <person name="Taira M."/>
            <person name="Rokhsar D.S."/>
        </authorList>
    </citation>
    <scope>NUCLEOTIDE SEQUENCE [LARGE SCALE GENOMIC DNA]</scope>
    <source>
        <strain evidence="3">J</strain>
    </source>
</reference>
<dbReference type="EMBL" id="CM004468">
    <property type="protein sequence ID" value="OCT93802.1"/>
    <property type="molecule type" value="Genomic_DNA"/>
</dbReference>